<gene>
    <name evidence="1" type="ORF">MML48_4g00001378</name>
</gene>
<dbReference type="EMBL" id="CM043018">
    <property type="protein sequence ID" value="KAI4463926.1"/>
    <property type="molecule type" value="Genomic_DNA"/>
</dbReference>
<reference evidence="1" key="1">
    <citation type="submission" date="2022-04" db="EMBL/GenBank/DDBJ databases">
        <title>Chromosome-scale genome assembly of Holotrichia oblita Faldermann.</title>
        <authorList>
            <person name="Rongchong L."/>
        </authorList>
    </citation>
    <scope>NUCLEOTIDE SEQUENCE</scope>
    <source>
        <strain evidence="1">81SQS9</strain>
    </source>
</reference>
<proteinExistence type="predicted"/>
<evidence type="ECO:0000313" key="1">
    <source>
        <dbReference type="EMBL" id="KAI4463926.1"/>
    </source>
</evidence>
<keyword evidence="2" id="KW-1185">Reference proteome</keyword>
<evidence type="ECO:0000313" key="2">
    <source>
        <dbReference type="Proteomes" id="UP001056778"/>
    </source>
</evidence>
<comment type="caution">
    <text evidence="1">The sequence shown here is derived from an EMBL/GenBank/DDBJ whole genome shotgun (WGS) entry which is preliminary data.</text>
</comment>
<organism evidence="1 2">
    <name type="scientific">Holotrichia oblita</name>
    <name type="common">Chafer beetle</name>
    <dbReference type="NCBI Taxonomy" id="644536"/>
    <lineage>
        <taxon>Eukaryota</taxon>
        <taxon>Metazoa</taxon>
        <taxon>Ecdysozoa</taxon>
        <taxon>Arthropoda</taxon>
        <taxon>Hexapoda</taxon>
        <taxon>Insecta</taxon>
        <taxon>Pterygota</taxon>
        <taxon>Neoptera</taxon>
        <taxon>Endopterygota</taxon>
        <taxon>Coleoptera</taxon>
        <taxon>Polyphaga</taxon>
        <taxon>Scarabaeiformia</taxon>
        <taxon>Scarabaeidae</taxon>
        <taxon>Melolonthinae</taxon>
        <taxon>Holotrichia</taxon>
    </lineage>
</organism>
<protein>
    <submittedName>
        <fullName evidence="1">Tetratricopeptide repeat protein 5</fullName>
    </submittedName>
</protein>
<dbReference type="Proteomes" id="UP001056778">
    <property type="component" value="Chromosome 4"/>
</dbReference>
<accession>A0ACB9TAR4</accession>
<sequence>MNSYHENKKHDDLNNVISEDVLKILNERVCTLYHFRDHYFENHDLNDSINRNRDIEVELQETLALFTKYKDCIENSVRAKYYYLRGRALNVVPRYSKEAEDLLSKAIKLDPKLVEAWNELGECYWKNDNLKEATNCFNKALLYEKNKISLRNLSMLARQNSASNQEERQKNIETGLNYAKDAVQLDPHDGLSWAILANAHLSSFFGVTQNPKTLKQCLSAYTQAEKDIVAKTTPDLHYNKGITLKYEEEFKLALESFNNASLYDPVWEPPKIKKKQLLKYLNDINELVSTSGKMKAKKLTQLLQSIDSKQLGPYSGGSYTSSSGQTVKLEETCINDLKAGINEEKVVLGKVVCSVHCEDAVPFTFCLVDRLGTCVAVTVYNFAEGKGVIIGDSVAIPEPYITDVNFEYSDKVRIGKLLLIMFLCLIKLKGEYKFRLIRVETPLVLVVNSKKLTRDKQAGVQMSIFKKFD</sequence>
<name>A0ACB9TAR4_HOLOL</name>